<dbReference type="InterPro" id="IPR043519">
    <property type="entry name" value="NT_sf"/>
</dbReference>
<gene>
    <name evidence="2" type="ordered locus">Shell_0859</name>
</gene>
<sequence length="132" mass="15395">MEEIRYFKICLEDVVEKLREYFASREDVLIAILFGSALRRNIVRDIDIAVYLARKSLNKILRMGWELEEILKTPVDIVPLEQLPPKLKLKILLRGKPIIIRSPSTYTEILKTSIGELEDLKTIYSHSDLKKL</sequence>
<dbReference type="SUPFAM" id="SSF81301">
    <property type="entry name" value="Nucleotidyltransferase"/>
    <property type="match status" value="1"/>
</dbReference>
<dbReference type="STRING" id="591019.Shell_0859"/>
<dbReference type="HOGENOM" id="CLU_130257_1_1_2"/>
<dbReference type="AlphaFoldDB" id="D7D873"/>
<dbReference type="PANTHER" id="PTHR43852:SF3">
    <property type="entry name" value="NUCLEOTIDYLTRANSFERASE"/>
    <property type="match status" value="1"/>
</dbReference>
<proteinExistence type="predicted"/>
<reference evidence="2 3" key="2">
    <citation type="journal article" date="2011" name="Stand. Genomic Sci.">
        <title>Complete genome sequence of Staphylothermus hellenicus P8.</title>
        <authorList>
            <person name="Anderson I."/>
            <person name="Wirth R."/>
            <person name="Lucas S."/>
            <person name="Copeland A."/>
            <person name="Lapidus A."/>
            <person name="Cheng J.F."/>
            <person name="Goodwin L."/>
            <person name="Pitluck S."/>
            <person name="Davenport K."/>
            <person name="Detter J.C."/>
            <person name="Han C."/>
            <person name="Tapia R."/>
            <person name="Land M."/>
            <person name="Hauser L."/>
            <person name="Pati A."/>
            <person name="Mikhailova N."/>
            <person name="Woyke T."/>
            <person name="Klenk H.P."/>
            <person name="Kyrpides N."/>
            <person name="Ivanova N."/>
        </authorList>
    </citation>
    <scope>NUCLEOTIDE SEQUENCE [LARGE SCALE GENOMIC DNA]</scope>
    <source>
        <strain evidence="3">DSM 12710 / JCM 10830 / BK20S6-10-b1 / P8</strain>
    </source>
</reference>
<dbReference type="Gene3D" id="3.30.460.10">
    <property type="entry name" value="Beta Polymerase, domain 2"/>
    <property type="match status" value="1"/>
</dbReference>
<reference evidence="3" key="1">
    <citation type="submission" date="2010-05" db="EMBL/GenBank/DDBJ databases">
        <title>Complete sequence of Staphylothermus hellenicus DSM 12710.</title>
        <authorList>
            <consortium name="US DOE Joint Genome Institute"/>
            <person name="Lucas S."/>
            <person name="Copeland A."/>
            <person name="Lapidus A."/>
            <person name="Cheng J.-F."/>
            <person name="Bruce D."/>
            <person name="Goodwin L."/>
            <person name="Pitluck S."/>
            <person name="Davenport K."/>
            <person name="Detter J.C."/>
            <person name="Han C."/>
            <person name="Tapia R."/>
            <person name="Larimer F."/>
            <person name="Land M."/>
            <person name="Hauser L."/>
            <person name="Kyrpides N."/>
            <person name="Mikhailova N."/>
            <person name="Anderson I.J."/>
            <person name="Woyke T."/>
        </authorList>
    </citation>
    <scope>NUCLEOTIDE SEQUENCE [LARGE SCALE GENOMIC DNA]</scope>
    <source>
        <strain evidence="3">DSM 12710 / JCM 10830 / BK20S6-10-b1 / P8</strain>
    </source>
</reference>
<accession>D7D873</accession>
<dbReference type="Proteomes" id="UP000002573">
    <property type="component" value="Chromosome"/>
</dbReference>
<dbReference type="eggNOG" id="arCOG02106">
    <property type="taxonomic scope" value="Archaea"/>
</dbReference>
<dbReference type="InterPro" id="IPR041633">
    <property type="entry name" value="Polbeta"/>
</dbReference>
<keyword evidence="3" id="KW-1185">Reference proteome</keyword>
<dbReference type="GeneID" id="9234148"/>
<evidence type="ECO:0000313" key="2">
    <source>
        <dbReference type="EMBL" id="ADI31969.1"/>
    </source>
</evidence>
<evidence type="ECO:0000313" key="3">
    <source>
        <dbReference type="Proteomes" id="UP000002573"/>
    </source>
</evidence>
<feature type="domain" description="Polymerase beta nucleotidyltransferase" evidence="1">
    <location>
        <begin position="16"/>
        <end position="102"/>
    </location>
</feature>
<protein>
    <submittedName>
        <fullName evidence="2">DNA polymerase beta domain protein region</fullName>
    </submittedName>
</protein>
<dbReference type="KEGG" id="shc:Shell_0859"/>
<dbReference type="OrthoDB" id="23323at2157"/>
<dbReference type="Pfam" id="PF18765">
    <property type="entry name" value="Polbeta"/>
    <property type="match status" value="1"/>
</dbReference>
<dbReference type="InterPro" id="IPR052930">
    <property type="entry name" value="TA_antitoxin_MntA"/>
</dbReference>
<dbReference type="RefSeq" id="WP_013143167.1">
    <property type="nucleotide sequence ID" value="NC_014205.1"/>
</dbReference>
<dbReference type="EMBL" id="CP002051">
    <property type="protein sequence ID" value="ADI31969.1"/>
    <property type="molecule type" value="Genomic_DNA"/>
</dbReference>
<evidence type="ECO:0000259" key="1">
    <source>
        <dbReference type="Pfam" id="PF18765"/>
    </source>
</evidence>
<organism evidence="2 3">
    <name type="scientific">Staphylothermus hellenicus (strain DSM 12710 / JCM 10830 / BK20S6-10-b1 / P8)</name>
    <dbReference type="NCBI Taxonomy" id="591019"/>
    <lineage>
        <taxon>Archaea</taxon>
        <taxon>Thermoproteota</taxon>
        <taxon>Thermoprotei</taxon>
        <taxon>Desulfurococcales</taxon>
        <taxon>Desulfurococcaceae</taxon>
        <taxon>Staphylothermus</taxon>
    </lineage>
</organism>
<name>D7D873_STAHD</name>
<dbReference type="PANTHER" id="PTHR43852">
    <property type="entry name" value="NUCLEOTIDYLTRANSFERASE"/>
    <property type="match status" value="1"/>
</dbReference>
<dbReference type="CDD" id="cd05403">
    <property type="entry name" value="NT_KNTase_like"/>
    <property type="match status" value="1"/>
</dbReference>